<keyword evidence="9" id="KW-1185">Reference proteome</keyword>
<name>A0A401URQ7_9CLOT</name>
<evidence type="ECO:0000256" key="7">
    <source>
        <dbReference type="HAMAP-Rule" id="MF_02065"/>
    </source>
</evidence>
<evidence type="ECO:0000313" key="9">
    <source>
        <dbReference type="Proteomes" id="UP000287872"/>
    </source>
</evidence>
<evidence type="ECO:0000256" key="5">
    <source>
        <dbReference type="ARBA" id="ARBA00023239"/>
    </source>
</evidence>
<dbReference type="GO" id="GO:0009252">
    <property type="term" value="P:peptidoglycan biosynthetic process"/>
    <property type="evidence" value="ECO:0007669"/>
    <property type="project" value="UniProtKB-UniRule"/>
</dbReference>
<evidence type="ECO:0000313" key="8">
    <source>
        <dbReference type="EMBL" id="GCD12210.1"/>
    </source>
</evidence>
<comment type="catalytic activity">
    <reaction evidence="7">
        <text>a peptidoglycan chain = a peptidoglycan chain with N-acetyl-1,6-anhydromuramyl-[peptide] at the reducing end + a peptidoglycan chain with N-acetylglucosamine at the non-reducing end.</text>
        <dbReference type="EC" id="4.2.2.29"/>
    </reaction>
</comment>
<keyword evidence="3 7" id="KW-1133">Transmembrane helix</keyword>
<evidence type="ECO:0000256" key="2">
    <source>
        <dbReference type="ARBA" id="ARBA00022692"/>
    </source>
</evidence>
<dbReference type="CDD" id="cd08010">
    <property type="entry name" value="MltG_like"/>
    <property type="match status" value="1"/>
</dbReference>
<keyword evidence="8" id="KW-0131">Cell cycle</keyword>
<keyword evidence="2 7" id="KW-0812">Transmembrane</keyword>
<keyword evidence="1 7" id="KW-1003">Cell membrane</keyword>
<dbReference type="GO" id="GO:0051301">
    <property type="term" value="P:cell division"/>
    <property type="evidence" value="ECO:0007669"/>
    <property type="project" value="UniProtKB-KW"/>
</dbReference>
<keyword evidence="5 7" id="KW-0456">Lyase</keyword>
<keyword evidence="6 7" id="KW-0961">Cell wall biogenesis/degradation</keyword>
<comment type="similarity">
    <text evidence="7">Belongs to the transglycosylase MltG family.</text>
</comment>
<dbReference type="AlphaFoldDB" id="A0A401URQ7"/>
<dbReference type="GO" id="GO:0071555">
    <property type="term" value="P:cell wall organization"/>
    <property type="evidence" value="ECO:0007669"/>
    <property type="project" value="UniProtKB-KW"/>
</dbReference>
<comment type="caution">
    <text evidence="8">The sequence shown here is derived from an EMBL/GenBank/DDBJ whole genome shotgun (WGS) entry which is preliminary data.</text>
</comment>
<reference evidence="8 9" key="1">
    <citation type="submission" date="2018-11" db="EMBL/GenBank/DDBJ databases">
        <title>Genome sequencing and assembly of Clostridium tagluense strain A121.</title>
        <authorList>
            <person name="Murakami T."/>
            <person name="Segawa T."/>
            <person name="Shcherbakova V.A."/>
            <person name="Mori H."/>
            <person name="Yoshimura Y."/>
        </authorList>
    </citation>
    <scope>NUCLEOTIDE SEQUENCE [LARGE SCALE GENOMIC DNA]</scope>
    <source>
        <strain evidence="8 9">A121</strain>
    </source>
</reference>
<dbReference type="HAMAP" id="MF_02065">
    <property type="entry name" value="MltG"/>
    <property type="match status" value="1"/>
</dbReference>
<evidence type="ECO:0000256" key="4">
    <source>
        <dbReference type="ARBA" id="ARBA00023136"/>
    </source>
</evidence>
<feature type="site" description="Important for catalytic activity" evidence="7">
    <location>
        <position position="218"/>
    </location>
</feature>
<organism evidence="8 9">
    <name type="scientific">Clostridium tagluense</name>
    <dbReference type="NCBI Taxonomy" id="360422"/>
    <lineage>
        <taxon>Bacteria</taxon>
        <taxon>Bacillati</taxon>
        <taxon>Bacillota</taxon>
        <taxon>Clostridia</taxon>
        <taxon>Eubacteriales</taxon>
        <taxon>Clostridiaceae</taxon>
        <taxon>Clostridium</taxon>
    </lineage>
</organism>
<keyword evidence="8" id="KW-0132">Cell division</keyword>
<dbReference type="Proteomes" id="UP000287872">
    <property type="component" value="Unassembled WGS sequence"/>
</dbReference>
<dbReference type="PANTHER" id="PTHR30518:SF2">
    <property type="entry name" value="ENDOLYTIC MUREIN TRANSGLYCOSYLASE"/>
    <property type="match status" value="1"/>
</dbReference>
<proteinExistence type="inferred from homology"/>
<keyword evidence="4 7" id="KW-0472">Membrane</keyword>
<dbReference type="EMBL" id="BHYK01000028">
    <property type="protein sequence ID" value="GCD12210.1"/>
    <property type="molecule type" value="Genomic_DNA"/>
</dbReference>
<evidence type="ECO:0000256" key="6">
    <source>
        <dbReference type="ARBA" id="ARBA00023316"/>
    </source>
</evidence>
<gene>
    <name evidence="7" type="primary">mltG</name>
    <name evidence="8" type="ORF">Ctaglu_38330</name>
</gene>
<dbReference type="FunFam" id="3.30.1490.480:FF:000010">
    <property type="entry name" value="Endolytic murein transglycosylase"/>
    <property type="match status" value="1"/>
</dbReference>
<dbReference type="InterPro" id="IPR003770">
    <property type="entry name" value="MLTG-like"/>
</dbReference>
<protein>
    <recommendedName>
        <fullName evidence="7">Endolytic murein transglycosylase</fullName>
        <ecNumber evidence="7">4.2.2.29</ecNumber>
    </recommendedName>
    <alternativeName>
        <fullName evidence="7">Peptidoglycan lytic transglycosylase</fullName>
    </alternativeName>
    <alternativeName>
        <fullName evidence="7">Peptidoglycan polymerization terminase</fullName>
    </alternativeName>
</protein>
<dbReference type="RefSeq" id="WP_125004720.1">
    <property type="nucleotide sequence ID" value="NZ_BHYK01000028.1"/>
</dbReference>
<dbReference type="Gene3D" id="3.30.1490.480">
    <property type="entry name" value="Endolytic murein transglycosylase"/>
    <property type="match status" value="2"/>
</dbReference>
<dbReference type="GO" id="GO:0005886">
    <property type="term" value="C:plasma membrane"/>
    <property type="evidence" value="ECO:0007669"/>
    <property type="project" value="UniProtKB-UniRule"/>
</dbReference>
<evidence type="ECO:0000256" key="3">
    <source>
        <dbReference type="ARBA" id="ARBA00022989"/>
    </source>
</evidence>
<sequence>MKKIGLLMGVLIVCVLAGIFQYKKIIQHPIVTTKDLHVNVKNGDTLYSILDDLNQNGAIKNLSIIKFYIKKNGVKSNIHTGKFFIPKDATVNKIITILTTVGNEEDVIKVTVPEGFDINEIAKVLQEKGIIKSEKFIESCKTYKLPTYIHEDANRKFNLEGFLFPATYEFKAGMSGKVIIKSMVDKFYSTINELNKEKPIDMKKLDDIIILASIVERETSDANERTKVASVFYNRLDKDIKLQSCATVLYSLGKHKEKLYNSDLKVKSPYNTYKVEGLPVGPICNPGKASIKAVLSPAKTKYLYFVLDNDGKHFFTDDYNEFLKVKAVTQGF</sequence>
<dbReference type="Pfam" id="PF02618">
    <property type="entry name" value="YceG"/>
    <property type="match status" value="1"/>
</dbReference>
<dbReference type="EC" id="4.2.2.29" evidence="7"/>
<dbReference type="GO" id="GO:0008932">
    <property type="term" value="F:lytic endotransglycosylase activity"/>
    <property type="evidence" value="ECO:0007669"/>
    <property type="project" value="UniProtKB-UniRule"/>
</dbReference>
<evidence type="ECO:0000256" key="1">
    <source>
        <dbReference type="ARBA" id="ARBA00022475"/>
    </source>
</evidence>
<dbReference type="NCBIfam" id="TIGR00247">
    <property type="entry name" value="endolytic transglycosylase MltG"/>
    <property type="match status" value="1"/>
</dbReference>
<dbReference type="PANTHER" id="PTHR30518">
    <property type="entry name" value="ENDOLYTIC MUREIN TRANSGLYCOSYLASE"/>
    <property type="match status" value="1"/>
</dbReference>
<accession>A0A401URQ7</accession>
<comment type="function">
    <text evidence="7">Functions as a peptidoglycan terminase that cleaves nascent peptidoglycan strands endolytically to terminate their elongation.</text>
</comment>
<dbReference type="OrthoDB" id="9814591at2"/>